<keyword evidence="1" id="KW-0812">Transmembrane</keyword>
<reference evidence="2 3" key="1">
    <citation type="submission" date="2018-10" db="EMBL/GenBank/DDBJ databases">
        <authorList>
            <person name="Garlena R.A."/>
            <person name="Russell D.A."/>
            <person name="Pope W.H."/>
            <person name="Jacobs-Sera D."/>
            <person name="Hatfull G.F."/>
        </authorList>
    </citation>
    <scope>NUCLEOTIDE SEQUENCE [LARGE SCALE GENOMIC DNA]</scope>
</reference>
<keyword evidence="1" id="KW-0472">Membrane</keyword>
<organism evidence="2 3">
    <name type="scientific">Microbacterium phage Goodman</name>
    <dbReference type="NCBI Taxonomy" id="2484206"/>
    <lineage>
        <taxon>Viruses</taxon>
        <taxon>Duplodnaviria</taxon>
        <taxon>Heunggongvirae</taxon>
        <taxon>Uroviricota</taxon>
        <taxon>Caudoviricetes</taxon>
        <taxon>Goodmanvirus</taxon>
        <taxon>Goodmanvirus goodman</taxon>
    </lineage>
</organism>
<evidence type="ECO:0000313" key="3">
    <source>
        <dbReference type="Proteomes" id="UP000279037"/>
    </source>
</evidence>
<evidence type="ECO:0000256" key="1">
    <source>
        <dbReference type="SAM" id="Phobius"/>
    </source>
</evidence>
<evidence type="ECO:0000313" key="2">
    <source>
        <dbReference type="EMBL" id="AYQ99485.1"/>
    </source>
</evidence>
<keyword evidence="3" id="KW-1185">Reference proteome</keyword>
<protein>
    <submittedName>
        <fullName evidence="2">Uncharacterized protein</fullName>
    </submittedName>
</protein>
<feature type="transmembrane region" description="Helical" evidence="1">
    <location>
        <begin position="96"/>
        <end position="122"/>
    </location>
</feature>
<dbReference type="Proteomes" id="UP000279037">
    <property type="component" value="Segment"/>
</dbReference>
<name>A0A3G3LZE3_9CAUD</name>
<accession>A0A3G3LZE3</accession>
<sequence length="129" mass="14223">MAEDGMTPGQFQILREDFQAMRLEFQASIRELVTRETFKDERQRVDSLIQGQGREIGEIKRDLAAEAQARVQQAQADAQRQIAEGKEREKVRRQTIWQWFALAATLVGAPIIGGLIGAAMAASGIGAGP</sequence>
<keyword evidence="1" id="KW-1133">Transmembrane helix</keyword>
<proteinExistence type="predicted"/>
<dbReference type="RefSeq" id="YP_009815933.1">
    <property type="nucleotide sequence ID" value="NC_048101.1"/>
</dbReference>
<dbReference type="KEGG" id="vg:55007166"/>
<dbReference type="GeneID" id="55007166"/>
<dbReference type="EMBL" id="MK016495">
    <property type="protein sequence ID" value="AYQ99485.1"/>
    <property type="molecule type" value="Genomic_DNA"/>
</dbReference>
<gene>
    <name evidence="2" type="primary">29</name>
    <name evidence="2" type="ORF">PBI_GOODMAN_29</name>
</gene>